<name>A0AAU9E645_9FIRM</name>
<reference evidence="1 2" key="1">
    <citation type="submission" date="2023-08" db="EMBL/GenBank/DDBJ databases">
        <title>Helicovermis profunda gen. nov., sp. nov., a novel mesophilic, fermentative bacterium within the Bacillota from a deep-sea hydrothermal vent chimney.</title>
        <authorList>
            <person name="Miyazaki U."/>
            <person name="Mizutani D."/>
            <person name="Hashimoto Y."/>
            <person name="Tame A."/>
            <person name="Sawayama S."/>
            <person name="Miyazaki J."/>
            <person name="Takai K."/>
            <person name="Nakagawa S."/>
        </authorList>
    </citation>
    <scope>NUCLEOTIDE SEQUENCE [LARGE SCALE GENOMIC DNA]</scope>
    <source>
        <strain evidence="1 2">S502</strain>
    </source>
</reference>
<sequence length="59" mass="6734">MNKINKLFKSELEVINIGLESFYNDLKVQDVKVIHVDWKPSAGGNKKMASMLSRLKAKK</sequence>
<organism evidence="1 2">
    <name type="scientific">Helicovermis profundi</name>
    <dbReference type="NCBI Taxonomy" id="3065157"/>
    <lineage>
        <taxon>Bacteria</taxon>
        <taxon>Bacillati</taxon>
        <taxon>Bacillota</taxon>
        <taxon>Clostridia</taxon>
        <taxon>Helicovermis</taxon>
    </lineage>
</organism>
<evidence type="ECO:0000313" key="1">
    <source>
        <dbReference type="EMBL" id="BEP28843.1"/>
    </source>
</evidence>
<protein>
    <recommendedName>
        <fullName evidence="3">FdrA domain protein</fullName>
    </recommendedName>
</protein>
<accession>A0AAU9E645</accession>
<evidence type="ECO:0008006" key="3">
    <source>
        <dbReference type="Google" id="ProtNLM"/>
    </source>
</evidence>
<dbReference type="RefSeq" id="WP_338537149.1">
    <property type="nucleotide sequence ID" value="NZ_AP028654.1"/>
</dbReference>
<dbReference type="Proteomes" id="UP001321786">
    <property type="component" value="Chromosome"/>
</dbReference>
<dbReference type="AlphaFoldDB" id="A0AAU9E645"/>
<keyword evidence="2" id="KW-1185">Reference proteome</keyword>
<proteinExistence type="predicted"/>
<dbReference type="KEGG" id="hprf:HLPR_11740"/>
<gene>
    <name evidence="1" type="ORF">HLPR_11740</name>
</gene>
<dbReference type="EMBL" id="AP028654">
    <property type="protein sequence ID" value="BEP28843.1"/>
    <property type="molecule type" value="Genomic_DNA"/>
</dbReference>
<dbReference type="Gene3D" id="3.40.50.720">
    <property type="entry name" value="NAD(P)-binding Rossmann-like Domain"/>
    <property type="match status" value="1"/>
</dbReference>
<evidence type="ECO:0000313" key="2">
    <source>
        <dbReference type="Proteomes" id="UP001321786"/>
    </source>
</evidence>